<evidence type="ECO:0000313" key="2">
    <source>
        <dbReference type="EMBL" id="SDW27574.1"/>
    </source>
</evidence>
<dbReference type="AlphaFoldDB" id="A0A1H2S8V5"/>
<dbReference type="SUPFAM" id="SSF55073">
    <property type="entry name" value="Nucleotide cyclase"/>
    <property type="match status" value="1"/>
</dbReference>
<gene>
    <name evidence="2" type="ORF">SAMN05421504_101132</name>
</gene>
<dbReference type="GO" id="GO:0004016">
    <property type="term" value="F:adenylate cyclase activity"/>
    <property type="evidence" value="ECO:0007669"/>
    <property type="project" value="UniProtKB-ARBA"/>
</dbReference>
<dbReference type="InterPro" id="IPR029787">
    <property type="entry name" value="Nucleotide_cyclase"/>
</dbReference>
<dbReference type="EMBL" id="FNON01000001">
    <property type="protein sequence ID" value="SDW27574.1"/>
    <property type="molecule type" value="Genomic_DNA"/>
</dbReference>
<dbReference type="PROSITE" id="PS50125">
    <property type="entry name" value="GUANYLATE_CYCLASE_2"/>
    <property type="match status" value="1"/>
</dbReference>
<reference evidence="2 3" key="1">
    <citation type="submission" date="2016-10" db="EMBL/GenBank/DDBJ databases">
        <authorList>
            <person name="de Groot N.N."/>
        </authorList>
    </citation>
    <scope>NUCLEOTIDE SEQUENCE [LARGE SCALE GENOMIC DNA]</scope>
    <source>
        <strain evidence="2 3">CPCC 202699</strain>
    </source>
</reference>
<evidence type="ECO:0000259" key="1">
    <source>
        <dbReference type="PROSITE" id="PS50125"/>
    </source>
</evidence>
<dbReference type="STRING" id="589385.SAMN05421504_101132"/>
<keyword evidence="3" id="KW-1185">Reference proteome</keyword>
<feature type="domain" description="Guanylate cyclase" evidence="1">
    <location>
        <begin position="20"/>
        <end position="139"/>
    </location>
</feature>
<protein>
    <recommendedName>
        <fullName evidence="1">Guanylate cyclase domain-containing protein</fullName>
    </recommendedName>
</protein>
<dbReference type="GO" id="GO:0035556">
    <property type="term" value="P:intracellular signal transduction"/>
    <property type="evidence" value="ECO:0007669"/>
    <property type="project" value="InterPro"/>
</dbReference>
<dbReference type="OrthoDB" id="3482507at2"/>
<dbReference type="GO" id="GO:0009190">
    <property type="term" value="P:cyclic nucleotide biosynthetic process"/>
    <property type="evidence" value="ECO:0007669"/>
    <property type="project" value="InterPro"/>
</dbReference>
<accession>A0A1H2S8V5</accession>
<name>A0A1H2S8V5_9PSEU</name>
<dbReference type="Gene3D" id="3.30.70.1230">
    <property type="entry name" value="Nucleotide cyclase"/>
    <property type="match status" value="1"/>
</dbReference>
<proteinExistence type="predicted"/>
<sequence length="200" mass="21742">MHATTLFGKRTRAAVPQHRSILVIDVSGFGRLDNSRQLNLRAVLGASVRAAFRAAGVAWFRLAVEDRGDGMIVLVPARVSKLDLLGRVIPALAAAVRAYNATAGTAARIRLRVSLHAGEVLRDAAGWVGADVNLACRLVNGEPAYQWLRADDEADVVLVVSDLIYQGVVRHGYRQVDPDRFTPVRVLAKEVDVTAWLRTA</sequence>
<organism evidence="2 3">
    <name type="scientific">Amycolatopsis xylanica</name>
    <dbReference type="NCBI Taxonomy" id="589385"/>
    <lineage>
        <taxon>Bacteria</taxon>
        <taxon>Bacillati</taxon>
        <taxon>Actinomycetota</taxon>
        <taxon>Actinomycetes</taxon>
        <taxon>Pseudonocardiales</taxon>
        <taxon>Pseudonocardiaceae</taxon>
        <taxon>Amycolatopsis</taxon>
    </lineage>
</organism>
<evidence type="ECO:0000313" key="3">
    <source>
        <dbReference type="Proteomes" id="UP000199515"/>
    </source>
</evidence>
<dbReference type="InterPro" id="IPR001054">
    <property type="entry name" value="A/G_cyclase"/>
</dbReference>
<dbReference type="Proteomes" id="UP000199515">
    <property type="component" value="Unassembled WGS sequence"/>
</dbReference>